<proteinExistence type="predicted"/>
<dbReference type="EMBL" id="CACRXK020034448">
    <property type="protein sequence ID" value="CAB4044285.1"/>
    <property type="molecule type" value="Genomic_DNA"/>
</dbReference>
<dbReference type="OrthoDB" id="5982876at2759"/>
<dbReference type="PROSITE" id="PS50950">
    <property type="entry name" value="ZF_THAP"/>
    <property type="match status" value="1"/>
</dbReference>
<dbReference type="InterPro" id="IPR038441">
    <property type="entry name" value="THAP_Znf_sf"/>
</dbReference>
<dbReference type="SMART" id="SM00980">
    <property type="entry name" value="THAP"/>
    <property type="match status" value="1"/>
</dbReference>
<evidence type="ECO:0000256" key="3">
    <source>
        <dbReference type="ARBA" id="ARBA00022833"/>
    </source>
</evidence>
<sequence length="151" mass="17008">MDEIICSTSTNTSSVPFCDEIIKTLPKKKARGGGTACYFPGCSNSTRRNPSLSFHRFPKDQTLRNPWIDRIGRSEFTPNDHHRVCSEHFPDGKKIYFNNIPTGTHADQTPNLLHQRTVLAELSNNTNQINIAIEVDKVNKVQSIPQKKISS</sequence>
<dbReference type="Gene3D" id="6.20.210.20">
    <property type="entry name" value="THAP domain"/>
    <property type="match status" value="1"/>
</dbReference>
<evidence type="ECO:0000256" key="4">
    <source>
        <dbReference type="ARBA" id="ARBA00023125"/>
    </source>
</evidence>
<dbReference type="InterPro" id="IPR026516">
    <property type="entry name" value="THAP1/10"/>
</dbReference>
<evidence type="ECO:0000313" key="6">
    <source>
        <dbReference type="Proteomes" id="UP001152795"/>
    </source>
</evidence>
<gene>
    <name evidence="5" type="ORF">PACLA_8A064042</name>
</gene>
<evidence type="ECO:0000256" key="1">
    <source>
        <dbReference type="ARBA" id="ARBA00022723"/>
    </source>
</evidence>
<accession>A0A7D9KCL5</accession>
<dbReference type="PANTHER" id="PTHR46600">
    <property type="entry name" value="THAP DOMAIN-CONTAINING"/>
    <property type="match status" value="1"/>
</dbReference>
<dbReference type="GO" id="GO:0008270">
    <property type="term" value="F:zinc ion binding"/>
    <property type="evidence" value="ECO:0007669"/>
    <property type="project" value="UniProtKB-KW"/>
</dbReference>
<name>A0A7D9KCL5_PARCT</name>
<dbReference type="SUPFAM" id="SSF57716">
    <property type="entry name" value="Glucocorticoid receptor-like (DNA-binding domain)"/>
    <property type="match status" value="1"/>
</dbReference>
<comment type="caution">
    <text evidence="5">The sequence shown here is derived from an EMBL/GenBank/DDBJ whole genome shotgun (WGS) entry which is preliminary data.</text>
</comment>
<dbReference type="Proteomes" id="UP001152795">
    <property type="component" value="Unassembled WGS sequence"/>
</dbReference>
<organism evidence="5 6">
    <name type="scientific">Paramuricea clavata</name>
    <name type="common">Red gorgonian</name>
    <name type="synonym">Violescent sea-whip</name>
    <dbReference type="NCBI Taxonomy" id="317549"/>
    <lineage>
        <taxon>Eukaryota</taxon>
        <taxon>Metazoa</taxon>
        <taxon>Cnidaria</taxon>
        <taxon>Anthozoa</taxon>
        <taxon>Octocorallia</taxon>
        <taxon>Malacalcyonacea</taxon>
        <taxon>Plexauridae</taxon>
        <taxon>Paramuricea</taxon>
    </lineage>
</organism>
<dbReference type="InterPro" id="IPR006612">
    <property type="entry name" value="THAP_Znf"/>
</dbReference>
<dbReference type="Pfam" id="PF05485">
    <property type="entry name" value="THAP"/>
    <property type="match status" value="1"/>
</dbReference>
<reference evidence="5" key="1">
    <citation type="submission" date="2020-04" db="EMBL/GenBank/DDBJ databases">
        <authorList>
            <person name="Alioto T."/>
            <person name="Alioto T."/>
            <person name="Gomez Garrido J."/>
        </authorList>
    </citation>
    <scope>NUCLEOTIDE SEQUENCE</scope>
    <source>
        <strain evidence="5">A484AB</strain>
    </source>
</reference>
<dbReference type="GO" id="GO:0043565">
    <property type="term" value="F:sequence-specific DNA binding"/>
    <property type="evidence" value="ECO:0007669"/>
    <property type="project" value="InterPro"/>
</dbReference>
<keyword evidence="6" id="KW-1185">Reference proteome</keyword>
<protein>
    <submittedName>
        <fullName evidence="5">THAP domain-containing 11</fullName>
    </submittedName>
</protein>
<keyword evidence="3" id="KW-0862">Zinc</keyword>
<dbReference type="AlphaFoldDB" id="A0A7D9KCL5"/>
<evidence type="ECO:0000256" key="2">
    <source>
        <dbReference type="ARBA" id="ARBA00022771"/>
    </source>
</evidence>
<keyword evidence="4" id="KW-0238">DNA-binding</keyword>
<dbReference type="PANTHER" id="PTHR46600:SF11">
    <property type="entry name" value="THAP DOMAIN-CONTAINING PROTEIN 10"/>
    <property type="match status" value="1"/>
</dbReference>
<keyword evidence="2" id="KW-0863">Zinc-finger</keyword>
<evidence type="ECO:0000313" key="5">
    <source>
        <dbReference type="EMBL" id="CAB4044285.1"/>
    </source>
</evidence>
<keyword evidence="1" id="KW-0479">Metal-binding</keyword>